<evidence type="ECO:0000313" key="2">
    <source>
        <dbReference type="EMBL" id="RAL16050.1"/>
    </source>
</evidence>
<organism evidence="2 3">
    <name type="scientific">Aspergillus homomorphus (strain CBS 101889)</name>
    <dbReference type="NCBI Taxonomy" id="1450537"/>
    <lineage>
        <taxon>Eukaryota</taxon>
        <taxon>Fungi</taxon>
        <taxon>Dikarya</taxon>
        <taxon>Ascomycota</taxon>
        <taxon>Pezizomycotina</taxon>
        <taxon>Eurotiomycetes</taxon>
        <taxon>Eurotiomycetidae</taxon>
        <taxon>Eurotiales</taxon>
        <taxon>Aspergillaceae</taxon>
        <taxon>Aspergillus</taxon>
        <taxon>Aspergillus subgen. Circumdati</taxon>
    </lineage>
</organism>
<protein>
    <submittedName>
        <fullName evidence="2">Uncharacterized protein</fullName>
    </submittedName>
</protein>
<dbReference type="EMBL" id="KZ824270">
    <property type="protein sequence ID" value="RAL16050.1"/>
    <property type="molecule type" value="Genomic_DNA"/>
</dbReference>
<evidence type="ECO:0000256" key="1">
    <source>
        <dbReference type="SAM" id="MobiDB-lite"/>
    </source>
</evidence>
<dbReference type="GeneID" id="37194664"/>
<dbReference type="VEuPathDB" id="FungiDB:BO97DRAFT_179816"/>
<keyword evidence="3" id="KW-1185">Reference proteome</keyword>
<sequence length="79" mass="8627">MTAVGAGRRWFLVGNSVVVVGSSSRSSSKSSSSSSNNSSSSSSSSSSTDYSQLWRDVAFPLPRRLCLVTLWPFHYSRFR</sequence>
<gene>
    <name evidence="2" type="ORF">BO97DRAFT_179816</name>
</gene>
<feature type="compositionally biased region" description="Low complexity" evidence="1">
    <location>
        <begin position="22"/>
        <end position="47"/>
    </location>
</feature>
<dbReference type="AlphaFoldDB" id="A0A395I770"/>
<reference evidence="2 3" key="1">
    <citation type="submission" date="2018-02" db="EMBL/GenBank/DDBJ databases">
        <title>The genomes of Aspergillus section Nigri reveals drivers in fungal speciation.</title>
        <authorList>
            <consortium name="DOE Joint Genome Institute"/>
            <person name="Vesth T.C."/>
            <person name="Nybo J."/>
            <person name="Theobald S."/>
            <person name="Brandl J."/>
            <person name="Frisvad J.C."/>
            <person name="Nielsen K.F."/>
            <person name="Lyhne E.K."/>
            <person name="Kogle M.E."/>
            <person name="Kuo A."/>
            <person name="Riley R."/>
            <person name="Clum A."/>
            <person name="Nolan M."/>
            <person name="Lipzen A."/>
            <person name="Salamov A."/>
            <person name="Henrissat B."/>
            <person name="Wiebenga A."/>
            <person name="De vries R.P."/>
            <person name="Grigoriev I.V."/>
            <person name="Mortensen U.H."/>
            <person name="Andersen M.R."/>
            <person name="Baker S.E."/>
        </authorList>
    </citation>
    <scope>NUCLEOTIDE SEQUENCE [LARGE SCALE GENOMIC DNA]</scope>
    <source>
        <strain evidence="2 3">CBS 101889</strain>
    </source>
</reference>
<dbReference type="RefSeq" id="XP_025555204.1">
    <property type="nucleotide sequence ID" value="XM_025690375.1"/>
</dbReference>
<proteinExistence type="predicted"/>
<feature type="region of interest" description="Disordered" evidence="1">
    <location>
        <begin position="22"/>
        <end position="50"/>
    </location>
</feature>
<evidence type="ECO:0000313" key="3">
    <source>
        <dbReference type="Proteomes" id="UP000248961"/>
    </source>
</evidence>
<accession>A0A395I770</accession>
<name>A0A395I770_ASPHC</name>
<dbReference type="Proteomes" id="UP000248961">
    <property type="component" value="Unassembled WGS sequence"/>
</dbReference>